<dbReference type="GO" id="GO:0015036">
    <property type="term" value="F:disulfide oxidoreductase activity"/>
    <property type="evidence" value="ECO:0007669"/>
    <property type="project" value="UniProtKB-ARBA"/>
</dbReference>
<dbReference type="Proteomes" id="UP000091897">
    <property type="component" value="Chromosome"/>
</dbReference>
<dbReference type="OrthoDB" id="9784896at2"/>
<keyword evidence="5 7" id="KW-1015">Disulfide bond</keyword>
<evidence type="ECO:0000256" key="9">
    <source>
        <dbReference type="SAM" id="SignalP"/>
    </source>
</evidence>
<dbReference type="AlphaFoldDB" id="A0A193G3M2"/>
<dbReference type="Proteomes" id="UP000092213">
    <property type="component" value="Chromosome"/>
</dbReference>
<dbReference type="GO" id="GO:0042597">
    <property type="term" value="C:periplasmic space"/>
    <property type="evidence" value="ECO:0007669"/>
    <property type="project" value="UniProtKB-SubCell"/>
</dbReference>
<comment type="similarity">
    <text evidence="2">Belongs to the thioredoxin family. DsbA subfamily.</text>
</comment>
<evidence type="ECO:0000256" key="4">
    <source>
        <dbReference type="ARBA" id="ARBA00022764"/>
    </source>
</evidence>
<dbReference type="InterPro" id="IPR001853">
    <property type="entry name" value="DSBA-like_thioredoxin_dom"/>
</dbReference>
<evidence type="ECO:0000256" key="3">
    <source>
        <dbReference type="ARBA" id="ARBA00022729"/>
    </source>
</evidence>
<dbReference type="PROSITE" id="PS00194">
    <property type="entry name" value="THIOREDOXIN_1"/>
    <property type="match status" value="1"/>
</dbReference>
<evidence type="ECO:0000256" key="6">
    <source>
        <dbReference type="ARBA" id="ARBA00023284"/>
    </source>
</evidence>
<reference evidence="13 14" key="1">
    <citation type="submission" date="2016-06" db="EMBL/GenBank/DDBJ databases">
        <title>Complete genome sequences of Bordetella bronchialis and Bordetella flabilis.</title>
        <authorList>
            <person name="LiPuma J.J."/>
            <person name="Spilker T."/>
        </authorList>
    </citation>
    <scope>NUCLEOTIDE SEQUENCE [LARGE SCALE GENOMIC DNA]</scope>
    <source>
        <strain evidence="12 14">AU17976</strain>
        <strain evidence="11 13">AU3182</strain>
    </source>
</reference>
<evidence type="ECO:0000256" key="8">
    <source>
        <dbReference type="PIRSR" id="PIRSR001488-1"/>
    </source>
</evidence>
<organism evidence="12 14">
    <name type="scientific">Bordetella bronchialis</name>
    <dbReference type="NCBI Taxonomy" id="463025"/>
    <lineage>
        <taxon>Bacteria</taxon>
        <taxon>Pseudomonadati</taxon>
        <taxon>Pseudomonadota</taxon>
        <taxon>Betaproteobacteria</taxon>
        <taxon>Burkholderiales</taxon>
        <taxon>Alcaligenaceae</taxon>
        <taxon>Bordetella</taxon>
    </lineage>
</organism>
<accession>A0A193G3M2</accession>
<dbReference type="EMBL" id="CP016171">
    <property type="protein sequence ID" value="ANN74445.1"/>
    <property type="molecule type" value="Genomic_DNA"/>
</dbReference>
<keyword evidence="13" id="KW-1185">Reference proteome</keyword>
<proteinExistence type="inferred from homology"/>
<feature type="disulfide bond" description="Redox-active" evidence="8">
    <location>
        <begin position="61"/>
        <end position="64"/>
    </location>
</feature>
<dbReference type="RefSeq" id="WP_066357598.1">
    <property type="nucleotide sequence ID" value="NZ_CBCSFJ010000012.1"/>
</dbReference>
<evidence type="ECO:0000313" key="12">
    <source>
        <dbReference type="EMBL" id="ANN74445.1"/>
    </source>
</evidence>
<evidence type="ECO:0000313" key="11">
    <source>
        <dbReference type="EMBL" id="ANN69298.1"/>
    </source>
</evidence>
<evidence type="ECO:0000313" key="14">
    <source>
        <dbReference type="Proteomes" id="UP000092213"/>
    </source>
</evidence>
<dbReference type="Gene3D" id="3.40.30.10">
    <property type="entry name" value="Glutaredoxin"/>
    <property type="match status" value="1"/>
</dbReference>
<dbReference type="PROSITE" id="PS51352">
    <property type="entry name" value="THIOREDOXIN_2"/>
    <property type="match status" value="1"/>
</dbReference>
<gene>
    <name evidence="11" type="ORF">BAU06_00550</name>
    <name evidence="12" type="ORF">BAU08_00540</name>
</gene>
<keyword evidence="4 7" id="KW-0574">Periplasm</keyword>
<feature type="chain" id="PRO_5008258571" description="Thiol:disulfide interchange protein" evidence="9">
    <location>
        <begin position="29"/>
        <end position="214"/>
    </location>
</feature>
<dbReference type="PANTHER" id="PTHR35891:SF3">
    <property type="entry name" value="THIOL:DISULFIDE INTERCHANGE PROTEIN DSBL"/>
    <property type="match status" value="1"/>
</dbReference>
<dbReference type="SUPFAM" id="SSF52833">
    <property type="entry name" value="Thioredoxin-like"/>
    <property type="match status" value="1"/>
</dbReference>
<evidence type="ECO:0000256" key="5">
    <source>
        <dbReference type="ARBA" id="ARBA00023157"/>
    </source>
</evidence>
<keyword evidence="3 9" id="KW-0732">Signal</keyword>
<dbReference type="CDD" id="cd03019">
    <property type="entry name" value="DsbA_DsbA"/>
    <property type="match status" value="1"/>
</dbReference>
<feature type="signal peptide" evidence="9">
    <location>
        <begin position="1"/>
        <end position="28"/>
    </location>
</feature>
<dbReference type="InterPro" id="IPR017937">
    <property type="entry name" value="Thioredoxin_CS"/>
</dbReference>
<dbReference type="PIRSF" id="PIRSF001488">
    <property type="entry name" value="Tdi_protein"/>
    <property type="match status" value="1"/>
</dbReference>
<dbReference type="PANTHER" id="PTHR35891">
    <property type="entry name" value="THIOL:DISULFIDE INTERCHANGE PROTEIN DSBA"/>
    <property type="match status" value="1"/>
</dbReference>
<evidence type="ECO:0000256" key="7">
    <source>
        <dbReference type="PIRNR" id="PIRNR001488"/>
    </source>
</evidence>
<evidence type="ECO:0000256" key="1">
    <source>
        <dbReference type="ARBA" id="ARBA00004418"/>
    </source>
</evidence>
<dbReference type="InterPro" id="IPR013766">
    <property type="entry name" value="Thioredoxin_domain"/>
</dbReference>
<feature type="domain" description="Thioredoxin" evidence="10">
    <location>
        <begin position="15"/>
        <end position="205"/>
    </location>
</feature>
<sequence>MSKLFSRLLAVSALAATALFAPASHAQAQQGGSQAYQVVNPPIPSDNQGKIEVMEFFAYTCPHCAAMQPMVESWSKTAPADVVLVQVPVAFNAAMKPLQQLYYTLQTLGRGDLNDKVFAAIHSEHKQLFTKAAMAEWAASQGVDRKKFEEIFDSFSVATQVERATQLTKQANIDGTPSYLVGGKYLTSPVMAGNSYQGALDEVNKLIPMARNAK</sequence>
<name>A0A193G3M2_9BORD</name>
<evidence type="ECO:0000256" key="2">
    <source>
        <dbReference type="ARBA" id="ARBA00005791"/>
    </source>
</evidence>
<dbReference type="Pfam" id="PF01323">
    <property type="entry name" value="DSBA"/>
    <property type="match status" value="1"/>
</dbReference>
<dbReference type="InterPro" id="IPR023205">
    <property type="entry name" value="DsbA/DsbL"/>
</dbReference>
<dbReference type="KEGG" id="bbro:BAU06_00550"/>
<comment type="subcellular location">
    <subcellularLocation>
        <location evidence="1 7">Periplasm</location>
    </subcellularLocation>
</comment>
<protein>
    <recommendedName>
        <fullName evidence="7">Thiol:disulfide interchange protein</fullName>
    </recommendedName>
</protein>
<evidence type="ECO:0000313" key="13">
    <source>
        <dbReference type="Proteomes" id="UP000091897"/>
    </source>
</evidence>
<evidence type="ECO:0000259" key="10">
    <source>
        <dbReference type="PROSITE" id="PS51352"/>
    </source>
</evidence>
<dbReference type="InterPro" id="IPR050824">
    <property type="entry name" value="Thiol_disulfide_DsbA"/>
</dbReference>
<dbReference type="InterPro" id="IPR036249">
    <property type="entry name" value="Thioredoxin-like_sf"/>
</dbReference>
<dbReference type="EMBL" id="CP016170">
    <property type="protein sequence ID" value="ANN69298.1"/>
    <property type="molecule type" value="Genomic_DNA"/>
</dbReference>
<keyword evidence="6" id="KW-0676">Redox-active center</keyword>
<dbReference type="STRING" id="463025.BAU08_00540"/>